<protein>
    <submittedName>
        <fullName evidence="1">HAD family phosphatase</fullName>
    </submittedName>
</protein>
<keyword evidence="2" id="KW-1185">Reference proteome</keyword>
<accession>A0ACC6P105</accession>
<evidence type="ECO:0000313" key="2">
    <source>
        <dbReference type="Proteomes" id="UP001364695"/>
    </source>
</evidence>
<proteinExistence type="predicted"/>
<dbReference type="EMBL" id="JAWDIE010000006">
    <property type="protein sequence ID" value="MEJ7137901.1"/>
    <property type="molecule type" value="Genomic_DNA"/>
</dbReference>
<evidence type="ECO:0000313" key="1">
    <source>
        <dbReference type="EMBL" id="MEJ7137901.1"/>
    </source>
</evidence>
<organism evidence="1 2">
    <name type="scientific">Amphibiibacter pelophylacis</name>
    <dbReference type="NCBI Taxonomy" id="1799477"/>
    <lineage>
        <taxon>Bacteria</taxon>
        <taxon>Pseudomonadati</taxon>
        <taxon>Pseudomonadota</taxon>
        <taxon>Betaproteobacteria</taxon>
        <taxon>Burkholderiales</taxon>
        <taxon>Sphaerotilaceae</taxon>
        <taxon>Amphibiibacter</taxon>
    </lineage>
</organism>
<comment type="caution">
    <text evidence="1">The sequence shown here is derived from an EMBL/GenBank/DDBJ whole genome shotgun (WGS) entry which is preliminary data.</text>
</comment>
<name>A0ACC6P105_9BURK</name>
<dbReference type="Proteomes" id="UP001364695">
    <property type="component" value="Unassembled WGS sequence"/>
</dbReference>
<reference evidence="1" key="1">
    <citation type="submission" date="2023-10" db="EMBL/GenBank/DDBJ databases">
        <title>Amphibacter perezi, gen. nov., sp. nov. a novel taxa of the family Comamonadaceae, class Betaproteobacteria isolated from the skin microbiota of Pelophylax perezi from different populations.</title>
        <authorList>
            <person name="Costa S."/>
            <person name="Proenca D.N."/>
            <person name="Lopes I."/>
            <person name="Morais P.V."/>
        </authorList>
    </citation>
    <scope>NUCLEOTIDE SEQUENCE</scope>
    <source>
        <strain evidence="1">SL12-8</strain>
    </source>
</reference>
<gene>
    <name evidence="1" type="ORF">RV045_05565</name>
</gene>
<sequence>MTHTPAPTDVLLFDMDGTLIDSMPLHELAWADWHARHGLPFEGQAFFEATAGRSNTEVMGELLPRLDATAIAAEAKVKEGLYRERALTQLQAIKGALDYLRRARAAGHRMAVCTASMPDNIALATQRFGLDELVETIVCPADARHGGAAGELLRGKPHPDIFLEAARRLGADPAQCLVFEDAPLGVEAARRAGMRAVALTTTLPASAFETYDNVSHVMADFCGYAPLTPPAP</sequence>